<protein>
    <submittedName>
        <fullName evidence="7">Phospholipid/glycerol acyltransferase</fullName>
    </submittedName>
</protein>
<dbReference type="SMART" id="SM00563">
    <property type="entry name" value="PlsC"/>
    <property type="match status" value="1"/>
</dbReference>
<reference evidence="7 8" key="1">
    <citation type="journal article" date="2011" name="Stand. Genomic Sci.">
        <title>Complete genome sequence of Weeksella virosa type strain (9751).</title>
        <authorList>
            <person name="Lang E."/>
            <person name="Teshima H."/>
            <person name="Lucas S."/>
            <person name="Lapidus A."/>
            <person name="Hammon N."/>
            <person name="Deshpande S."/>
            <person name="Nolan M."/>
            <person name="Cheng J.F."/>
            <person name="Pitluck S."/>
            <person name="Liolios K."/>
            <person name="Pagani I."/>
            <person name="Mikhailova N."/>
            <person name="Ivanova N."/>
            <person name="Mavromatis K."/>
            <person name="Pati A."/>
            <person name="Tapia R."/>
            <person name="Han C."/>
            <person name="Goodwin L."/>
            <person name="Chen A."/>
            <person name="Palaniappan K."/>
            <person name="Land M."/>
            <person name="Hauser L."/>
            <person name="Chang Y.J."/>
            <person name="Jeffries C.D."/>
            <person name="Brambilla E.M."/>
            <person name="Kopitz M."/>
            <person name="Rohde M."/>
            <person name="Goker M."/>
            <person name="Tindall B.J."/>
            <person name="Detter J.C."/>
            <person name="Woyke T."/>
            <person name="Bristow J."/>
            <person name="Eisen J.A."/>
            <person name="Markowitz V."/>
            <person name="Hugenholtz P."/>
            <person name="Klenk H.P."/>
            <person name="Kyrpides N.C."/>
        </authorList>
    </citation>
    <scope>NUCLEOTIDE SEQUENCE [LARGE SCALE GENOMIC DNA]</scope>
    <source>
        <strain evidence="8">ATCC 43766 / DSM 16922 / JCM 21250 / NBRC 16016 / NCTC 11634 / CL345/78</strain>
    </source>
</reference>
<sequence length="313" mass="36043">MAQKAKKKTVYRDVFGHLFFLKRILIFVLGSLTYSRYNGFNKLKVSGTAKLKDLPKTNVLFVSNHQTYFADVFAMYHVFCSVQNGFVDTIKNPVYLLNPKIDFYYVAAEETMKDSLLTKLFAYTGAVTVKRTWRAKGENVNRKVDLNEISNIDKAIQNGWVVTFPQGTTKAFAPGRRGTAHLIKTNKPIVIPVVIDGFRRAFDKKGLLIKKKGIRATMTFKDPLHIDYENDSSDMIMRKIMDAIEQSPEYNKVKTIDEILEEYQSVSLDDYLSEDEEMNEEEIQELEEKQNQPITTREKNTEQNQSSNQTSKE</sequence>
<dbReference type="SUPFAM" id="SSF69593">
    <property type="entry name" value="Glycerol-3-phosphate (1)-acyltransferase"/>
    <property type="match status" value="1"/>
</dbReference>
<dbReference type="HOGENOM" id="CLU_1022137_0_0_10"/>
<comment type="pathway">
    <text evidence="1">Lipid metabolism.</text>
</comment>
<feature type="domain" description="Phospholipid/glycerol acyltransferase" evidence="6">
    <location>
        <begin position="59"/>
        <end position="198"/>
    </location>
</feature>
<keyword evidence="5" id="KW-1133">Transmembrane helix</keyword>
<feature type="region of interest" description="Disordered" evidence="4">
    <location>
        <begin position="270"/>
        <end position="313"/>
    </location>
</feature>
<proteinExistence type="predicted"/>
<evidence type="ECO:0000313" key="7">
    <source>
        <dbReference type="EMBL" id="ADX68310.1"/>
    </source>
</evidence>
<keyword evidence="5" id="KW-0472">Membrane</keyword>
<dbReference type="AlphaFoldDB" id="F0NZG3"/>
<keyword evidence="5" id="KW-0812">Transmembrane</keyword>
<dbReference type="EMBL" id="CP002455">
    <property type="protein sequence ID" value="ADX68310.1"/>
    <property type="molecule type" value="Genomic_DNA"/>
</dbReference>
<dbReference type="Pfam" id="PF01553">
    <property type="entry name" value="Acyltransferase"/>
    <property type="match status" value="1"/>
</dbReference>
<evidence type="ECO:0000259" key="6">
    <source>
        <dbReference type="SMART" id="SM00563"/>
    </source>
</evidence>
<dbReference type="Proteomes" id="UP000008641">
    <property type="component" value="Chromosome"/>
</dbReference>
<gene>
    <name evidence="7" type="ordered locus">Weevi_1610</name>
</gene>
<feature type="compositionally biased region" description="Polar residues" evidence="4">
    <location>
        <begin position="302"/>
        <end position="313"/>
    </location>
</feature>
<dbReference type="OrthoDB" id="1450572at2"/>
<feature type="transmembrane region" description="Helical" evidence="5">
    <location>
        <begin position="14"/>
        <end position="34"/>
    </location>
</feature>
<evidence type="ECO:0000256" key="1">
    <source>
        <dbReference type="ARBA" id="ARBA00005189"/>
    </source>
</evidence>
<organism evidence="7 8">
    <name type="scientific">Weeksella virosa (strain ATCC 43766 / DSM 16922 / JCM 21250 / CCUG 30538 / CDC 9751 / IAM 14551 / NBRC 16016 / NCTC 11634 / CL345/78)</name>
    <dbReference type="NCBI Taxonomy" id="865938"/>
    <lineage>
        <taxon>Bacteria</taxon>
        <taxon>Pseudomonadati</taxon>
        <taxon>Bacteroidota</taxon>
        <taxon>Flavobacteriia</taxon>
        <taxon>Flavobacteriales</taxon>
        <taxon>Weeksellaceae</taxon>
        <taxon>Weeksella</taxon>
    </lineage>
</organism>
<feature type="compositionally biased region" description="Acidic residues" evidence="4">
    <location>
        <begin position="271"/>
        <end position="285"/>
    </location>
</feature>
<dbReference type="eggNOG" id="COG0204">
    <property type="taxonomic scope" value="Bacteria"/>
</dbReference>
<accession>F0NZG3</accession>
<keyword evidence="2" id="KW-0808">Transferase</keyword>
<feature type="compositionally biased region" description="Basic and acidic residues" evidence="4">
    <location>
        <begin position="286"/>
        <end position="301"/>
    </location>
</feature>
<evidence type="ECO:0000256" key="4">
    <source>
        <dbReference type="SAM" id="MobiDB-lite"/>
    </source>
</evidence>
<evidence type="ECO:0000256" key="2">
    <source>
        <dbReference type="ARBA" id="ARBA00022679"/>
    </source>
</evidence>
<dbReference type="STRING" id="865938.Weevi_1610"/>
<dbReference type="RefSeq" id="WP_013598699.1">
    <property type="nucleotide sequence ID" value="NC_015144.1"/>
</dbReference>
<keyword evidence="8" id="KW-1185">Reference proteome</keyword>
<dbReference type="PANTHER" id="PTHR10434:SF11">
    <property type="entry name" value="1-ACYL-SN-GLYCEROL-3-PHOSPHATE ACYLTRANSFERASE"/>
    <property type="match status" value="1"/>
</dbReference>
<dbReference type="KEGG" id="wvi:Weevi_1610"/>
<evidence type="ECO:0000313" key="8">
    <source>
        <dbReference type="Proteomes" id="UP000008641"/>
    </source>
</evidence>
<name>F0NZG3_WEEVC</name>
<dbReference type="PANTHER" id="PTHR10434">
    <property type="entry name" value="1-ACYL-SN-GLYCEROL-3-PHOSPHATE ACYLTRANSFERASE"/>
    <property type="match status" value="1"/>
</dbReference>
<reference evidence="8" key="2">
    <citation type="journal article" date="2011" name="Stand. Genomic Sci.">
        <title>Complete genome sequence of Weeksella virosa type strain (9751T).</title>
        <authorList>
            <person name="Lang E."/>
            <person name="Teshima H."/>
            <person name="Lucas S."/>
            <person name="Lapidus A."/>
            <person name="Hammon N."/>
            <person name="Deshpande S."/>
            <person name="Nolan M."/>
            <person name="Cheng J."/>
            <person name="Pitluck S."/>
            <person name="Liolios K."/>
            <person name="Pagani I."/>
            <person name="Mikhailova N."/>
            <person name="Ivanova N."/>
            <person name="Mavromatis K."/>
            <person name="Pati A."/>
            <person name="Tapia R."/>
            <person name="Han C."/>
            <person name="Goodwin L."/>
            <person name="Chen A."/>
            <person name="Palaniappan K."/>
            <person name="Land M."/>
            <person name="Hauser L."/>
            <person name="Chang Y."/>
            <person name="Jeffries C."/>
            <person name="Brambilla E."/>
            <person name="Kopitz M."/>
            <person name="Rohde M."/>
            <person name="Goker M."/>
            <person name="Tindall B."/>
            <person name="Detter J."/>
            <person name="Woyke T."/>
            <person name="Bristow J."/>
            <person name="Eisen J."/>
            <person name="Markowitz V."/>
            <person name="Hugenholtz P."/>
            <person name="Klenk H."/>
            <person name="Kyrpides N."/>
        </authorList>
    </citation>
    <scope>NUCLEOTIDE SEQUENCE [LARGE SCALE GENOMIC DNA]</scope>
    <source>
        <strain evidence="8">ATCC 43766 / DSM 16922 / JCM 21250 / NBRC 16016 / NCTC 11634 / CL345/78</strain>
    </source>
</reference>
<dbReference type="GO" id="GO:0006654">
    <property type="term" value="P:phosphatidic acid biosynthetic process"/>
    <property type="evidence" value="ECO:0007669"/>
    <property type="project" value="TreeGrafter"/>
</dbReference>
<dbReference type="InterPro" id="IPR002123">
    <property type="entry name" value="Plipid/glycerol_acylTrfase"/>
</dbReference>
<keyword evidence="3 7" id="KW-0012">Acyltransferase</keyword>
<dbReference type="CDD" id="cd07989">
    <property type="entry name" value="LPLAT_AGPAT-like"/>
    <property type="match status" value="1"/>
</dbReference>
<evidence type="ECO:0000256" key="3">
    <source>
        <dbReference type="ARBA" id="ARBA00023315"/>
    </source>
</evidence>
<dbReference type="GO" id="GO:0003841">
    <property type="term" value="F:1-acylglycerol-3-phosphate O-acyltransferase activity"/>
    <property type="evidence" value="ECO:0007669"/>
    <property type="project" value="TreeGrafter"/>
</dbReference>
<evidence type="ECO:0000256" key="5">
    <source>
        <dbReference type="SAM" id="Phobius"/>
    </source>
</evidence>